<dbReference type="InterPro" id="IPR013783">
    <property type="entry name" value="Ig-like_fold"/>
</dbReference>
<feature type="domain" description="Glycosyl hydrolase family 13 catalytic" evidence="2">
    <location>
        <begin position="363"/>
        <end position="697"/>
    </location>
</feature>
<dbReference type="SUPFAM" id="SSF81296">
    <property type="entry name" value="E set domains"/>
    <property type="match status" value="1"/>
</dbReference>
<dbReference type="InterPro" id="IPR004193">
    <property type="entry name" value="Glyco_hydro_13_N"/>
</dbReference>
<dbReference type="Gene3D" id="3.20.20.80">
    <property type="entry name" value="Glycosidases"/>
    <property type="match status" value="1"/>
</dbReference>
<evidence type="ECO:0000256" key="1">
    <source>
        <dbReference type="ARBA" id="ARBA00008061"/>
    </source>
</evidence>
<dbReference type="CDD" id="cd02860">
    <property type="entry name" value="E_set_Pullulanase"/>
    <property type="match status" value="1"/>
</dbReference>
<dbReference type="SUPFAM" id="SSF51445">
    <property type="entry name" value="(Trans)glycosidases"/>
    <property type="match status" value="1"/>
</dbReference>
<dbReference type="EMBL" id="JARXHW010000024">
    <property type="protein sequence ID" value="MDQ8208072.1"/>
    <property type="molecule type" value="Genomic_DNA"/>
</dbReference>
<dbReference type="PANTHER" id="PTHR43002">
    <property type="entry name" value="GLYCOGEN DEBRANCHING ENZYME"/>
    <property type="match status" value="1"/>
</dbReference>
<comment type="caution">
    <text evidence="3">The sequence shown here is derived from an EMBL/GenBank/DDBJ whole genome shotgun (WGS) entry which is preliminary data.</text>
</comment>
<protein>
    <submittedName>
        <fullName evidence="3">Alpha-amylase family glycosyl hydrolase</fullName>
    </submittedName>
</protein>
<gene>
    <name evidence="3" type="ORF">QEH52_11170</name>
</gene>
<evidence type="ECO:0000259" key="2">
    <source>
        <dbReference type="SMART" id="SM00642"/>
    </source>
</evidence>
<accession>A0ABU1AYM3</accession>
<keyword evidence="3" id="KW-0378">Hydrolase</keyword>
<reference evidence="3 4" key="1">
    <citation type="submission" date="2023-04" db="EMBL/GenBank/DDBJ databases">
        <title>A novel bacteria isolated from coastal sediment.</title>
        <authorList>
            <person name="Liu X.-J."/>
            <person name="Du Z.-J."/>
        </authorList>
    </citation>
    <scope>NUCLEOTIDE SEQUENCE [LARGE SCALE GENOMIC DNA]</scope>
    <source>
        <strain evidence="3 4">SDUM461003</strain>
    </source>
</reference>
<evidence type="ECO:0000313" key="4">
    <source>
        <dbReference type="Proteomes" id="UP001225316"/>
    </source>
</evidence>
<dbReference type="RefSeq" id="WP_308950499.1">
    <property type="nucleotide sequence ID" value="NZ_JARXHW010000024.1"/>
</dbReference>
<dbReference type="Proteomes" id="UP001225316">
    <property type="component" value="Unassembled WGS sequence"/>
</dbReference>
<proteinExistence type="inferred from homology"/>
<name>A0ABU1AYM3_9BACT</name>
<dbReference type="InterPro" id="IPR014756">
    <property type="entry name" value="Ig_E-set"/>
</dbReference>
<dbReference type="InterPro" id="IPR006047">
    <property type="entry name" value="GH13_cat_dom"/>
</dbReference>
<dbReference type="InterPro" id="IPR017853">
    <property type="entry name" value="GH"/>
</dbReference>
<dbReference type="Pfam" id="PF00128">
    <property type="entry name" value="Alpha-amylase"/>
    <property type="match status" value="1"/>
</dbReference>
<dbReference type="Pfam" id="PF02922">
    <property type="entry name" value="CBM_48"/>
    <property type="match status" value="1"/>
</dbReference>
<sequence length="809" mass="91956">MGKKTQKIANAFWESRDSGLVILSANWPSTTTLPPLLLGPKEQPFAKVERLSPEECGRYCRYYRRKNSWVFTLRSSRYPQLLDRKVRVFLGADFNQWGKAVGQSQWELKPVDDAAETVYELRVPLKLIPSGKAFAFKFVTDHEVWLDVPDSAPNRMERDGVSNFLFQPEQTGNHIFRFHTPVGYEPIGNEKIIWRSADEQEVHELPHTQFLTAAKTDLELGALVEGDQTTFRLFAPRATSVKVSYGKLADGSDAQLYSMGCLDGCTWSLVVDRNLDGYYYSYRVGGLSVEGTSHFDPNFAVLDPYAKACLGRRGPGIVVAPERMPKVSAPFTPPSWHDLVILEGHVRDLAAHAPIELTAQERSGYAGLRKWLQAEGSYLKEIGVNAVELQPIQEFDNEQPQDYHWGYMTVNYFSPESSYAAEPEKASQIEEFRGLVEDFHRQDLAVILDVVYNHVGEPNHLLFIDKFYYFHLDQGNDLMNWSGCGNDLRCDTAMGRRLIIDSLKHLVEAYDVDGFRFDLAELIGIEVLREIEIELKKVKPSLILIAEPWSFRGHIQEELKETGFASWNDGFRECIAKYVKGEGSQDIIRHFVAGSPGTTRFVAQTINYTESHDDHCWIDRITERPKGDGTDPTLLDRRRTHLMASLLFASLGVPMLAEGQDFMRSKRGVENTYQRGDINALDYNRRYVYSGTHGYFRDWIHFRLSPLGKALRYDGGMSEDYVKFFFAEGSSAAVVLFNADHSVDAPQLVYAINPHLVYADIECADLQPERLKQIADQERFRLEGIDSARIPLDATRINLPPLTCGLWLV</sequence>
<evidence type="ECO:0000313" key="3">
    <source>
        <dbReference type="EMBL" id="MDQ8208072.1"/>
    </source>
</evidence>
<dbReference type="SMART" id="SM00642">
    <property type="entry name" value="Aamy"/>
    <property type="match status" value="1"/>
</dbReference>
<dbReference type="GO" id="GO:0016787">
    <property type="term" value="F:hydrolase activity"/>
    <property type="evidence" value="ECO:0007669"/>
    <property type="project" value="UniProtKB-KW"/>
</dbReference>
<keyword evidence="4" id="KW-1185">Reference proteome</keyword>
<organism evidence="3 4">
    <name type="scientific">Thalassobacterium maritimum</name>
    <dbReference type="NCBI Taxonomy" id="3041265"/>
    <lineage>
        <taxon>Bacteria</taxon>
        <taxon>Pseudomonadati</taxon>
        <taxon>Verrucomicrobiota</taxon>
        <taxon>Opitutia</taxon>
        <taxon>Puniceicoccales</taxon>
        <taxon>Coraliomargaritaceae</taxon>
        <taxon>Thalassobacterium</taxon>
    </lineage>
</organism>
<comment type="similarity">
    <text evidence="1">Belongs to the glycosyl hydrolase 13 family.</text>
</comment>
<dbReference type="Gene3D" id="2.60.40.10">
    <property type="entry name" value="Immunoglobulins"/>
    <property type="match status" value="1"/>
</dbReference>